<gene>
    <name evidence="1" type="ORF">HPB49_002706</name>
</gene>
<proteinExistence type="predicted"/>
<evidence type="ECO:0000313" key="1">
    <source>
        <dbReference type="EMBL" id="KAH7964961.1"/>
    </source>
</evidence>
<sequence length="257" mass="28684">MQARLLSFESNKDVQAFVHALQKSQGDKAAAFISHQVASLGKKKPVYDDVILRECVIWKACSNKGYEHVRTRGLLKLPCRATLQKYVGHSSGEVGVTSLIREWLRVEREGLSAEQEVYCSFIINEMTMAQKVIYDKQVDRIFGIVDMSREEGSSAVPEVANRLLCFVLLGQSPDYVIPVGYFFTRCLKNDKLSAMTLEVMKAAEDVGFRVVRIVTDNHQTNVALLSVSQKIAPLFMSCPTLCEKVTHSSCLSTPITS</sequence>
<comment type="caution">
    <text evidence="1">The sequence shown here is derived from an EMBL/GenBank/DDBJ whole genome shotgun (WGS) entry which is preliminary data.</text>
</comment>
<dbReference type="Proteomes" id="UP000821865">
    <property type="component" value="Chromosome 2"/>
</dbReference>
<evidence type="ECO:0000313" key="2">
    <source>
        <dbReference type="Proteomes" id="UP000821865"/>
    </source>
</evidence>
<name>A0ACB8DAA8_DERSI</name>
<reference evidence="1" key="1">
    <citation type="submission" date="2020-05" db="EMBL/GenBank/DDBJ databases">
        <title>Large-scale comparative analyses of tick genomes elucidate their genetic diversity and vector capacities.</title>
        <authorList>
            <person name="Jia N."/>
            <person name="Wang J."/>
            <person name="Shi W."/>
            <person name="Du L."/>
            <person name="Sun Y."/>
            <person name="Zhan W."/>
            <person name="Jiang J."/>
            <person name="Wang Q."/>
            <person name="Zhang B."/>
            <person name="Ji P."/>
            <person name="Sakyi L.B."/>
            <person name="Cui X."/>
            <person name="Yuan T."/>
            <person name="Jiang B."/>
            <person name="Yang W."/>
            <person name="Lam T.T.-Y."/>
            <person name="Chang Q."/>
            <person name="Ding S."/>
            <person name="Wang X."/>
            <person name="Zhu J."/>
            <person name="Ruan X."/>
            <person name="Zhao L."/>
            <person name="Wei J."/>
            <person name="Que T."/>
            <person name="Du C."/>
            <person name="Cheng J."/>
            <person name="Dai P."/>
            <person name="Han X."/>
            <person name="Huang E."/>
            <person name="Gao Y."/>
            <person name="Liu J."/>
            <person name="Shao H."/>
            <person name="Ye R."/>
            <person name="Li L."/>
            <person name="Wei W."/>
            <person name="Wang X."/>
            <person name="Wang C."/>
            <person name="Yang T."/>
            <person name="Huo Q."/>
            <person name="Li W."/>
            <person name="Guo W."/>
            <person name="Chen H."/>
            <person name="Zhou L."/>
            <person name="Ni X."/>
            <person name="Tian J."/>
            <person name="Zhou Y."/>
            <person name="Sheng Y."/>
            <person name="Liu T."/>
            <person name="Pan Y."/>
            <person name="Xia L."/>
            <person name="Li J."/>
            <person name="Zhao F."/>
            <person name="Cao W."/>
        </authorList>
    </citation>
    <scope>NUCLEOTIDE SEQUENCE</scope>
    <source>
        <strain evidence="1">Dsil-2018</strain>
    </source>
</reference>
<keyword evidence="2" id="KW-1185">Reference proteome</keyword>
<accession>A0ACB8DAA8</accession>
<organism evidence="1 2">
    <name type="scientific">Dermacentor silvarum</name>
    <name type="common">Tick</name>
    <dbReference type="NCBI Taxonomy" id="543639"/>
    <lineage>
        <taxon>Eukaryota</taxon>
        <taxon>Metazoa</taxon>
        <taxon>Ecdysozoa</taxon>
        <taxon>Arthropoda</taxon>
        <taxon>Chelicerata</taxon>
        <taxon>Arachnida</taxon>
        <taxon>Acari</taxon>
        <taxon>Parasitiformes</taxon>
        <taxon>Ixodida</taxon>
        <taxon>Ixodoidea</taxon>
        <taxon>Ixodidae</taxon>
        <taxon>Rhipicephalinae</taxon>
        <taxon>Dermacentor</taxon>
    </lineage>
</organism>
<dbReference type="EMBL" id="CM023471">
    <property type="protein sequence ID" value="KAH7964961.1"/>
    <property type="molecule type" value="Genomic_DNA"/>
</dbReference>
<protein>
    <submittedName>
        <fullName evidence="1">Uncharacterized protein</fullName>
    </submittedName>
</protein>